<keyword evidence="3" id="KW-0378">Hydrolase</keyword>
<dbReference type="InterPro" id="IPR041645">
    <property type="entry name" value="ADAMTS_CR_2"/>
</dbReference>
<dbReference type="RefSeq" id="XP_011647364.1">
    <property type="nucleotide sequence ID" value="XM_011649062.1"/>
</dbReference>
<feature type="binding site" evidence="8">
    <location>
        <position position="351"/>
    </location>
    <ligand>
        <name>Zn(2+)</name>
        <dbReference type="ChEBI" id="CHEBI:29105"/>
        <note>catalytic</note>
    </ligand>
</feature>
<dbReference type="KEGG" id="pbar:105433653"/>
<keyword evidence="4 8" id="KW-0862">Zinc</keyword>
<gene>
    <name evidence="12" type="primary">LOC105433653</name>
</gene>
<keyword evidence="6" id="KW-1015">Disulfide bond</keyword>
<dbReference type="InterPro" id="IPR001590">
    <property type="entry name" value="Peptidase_M12B"/>
</dbReference>
<keyword evidence="11" id="KW-1185">Reference proteome</keyword>
<keyword evidence="5 12" id="KW-0482">Metalloprotease</keyword>
<dbReference type="GeneID" id="105433653"/>
<evidence type="ECO:0000259" key="10">
    <source>
        <dbReference type="PROSITE" id="PS50215"/>
    </source>
</evidence>
<evidence type="ECO:0000256" key="8">
    <source>
        <dbReference type="PROSITE-ProRule" id="PRU00276"/>
    </source>
</evidence>
<evidence type="ECO:0000256" key="3">
    <source>
        <dbReference type="ARBA" id="ARBA00022801"/>
    </source>
</evidence>
<dbReference type="PANTHER" id="PTHR11905:SF247">
    <property type="entry name" value="PEPTIDASE M12B DOMAIN-CONTAINING PROTEIN"/>
    <property type="match status" value="1"/>
</dbReference>
<feature type="binding site" evidence="8">
    <location>
        <position position="355"/>
    </location>
    <ligand>
        <name>Zn(2+)</name>
        <dbReference type="ChEBI" id="CHEBI:29105"/>
        <note>catalytic</note>
    </ligand>
</feature>
<dbReference type="AlphaFoldDB" id="A0A6I9WX91"/>
<keyword evidence="7" id="KW-0325">Glycoprotein</keyword>
<dbReference type="GO" id="GO:0004222">
    <property type="term" value="F:metalloendopeptidase activity"/>
    <property type="evidence" value="ECO:0007669"/>
    <property type="project" value="InterPro"/>
</dbReference>
<evidence type="ECO:0000256" key="6">
    <source>
        <dbReference type="ARBA" id="ARBA00023157"/>
    </source>
</evidence>
<evidence type="ECO:0000313" key="11">
    <source>
        <dbReference type="Proteomes" id="UP000504615"/>
    </source>
</evidence>
<feature type="domain" description="Peptidase M12B" evidence="10">
    <location>
        <begin position="184"/>
        <end position="409"/>
    </location>
</feature>
<keyword evidence="2 8" id="KW-0479">Metal-binding</keyword>
<evidence type="ECO:0000313" key="12">
    <source>
        <dbReference type="RefSeq" id="XP_011647364.1"/>
    </source>
</evidence>
<name>A0A6I9WX91_9HYME</name>
<dbReference type="PANTHER" id="PTHR11905">
    <property type="entry name" value="ADAM A DISINTEGRIN AND METALLOPROTEASE DOMAIN"/>
    <property type="match status" value="1"/>
</dbReference>
<feature type="chain" id="PRO_5026917352" evidence="9">
    <location>
        <begin position="19"/>
        <end position="744"/>
    </location>
</feature>
<keyword evidence="1" id="KW-0645">Protease</keyword>
<sequence>MTSVLRLTLIILLDQVYARNIQDTEIILLPVWYPKGAQEIPLTFKVFGQLIQLNLRRNDNIVSPQFQVWKHNIKGIKEELSQLSAPDLCYYLHKNHIGSAAISFCQEHGLHGLVFLENITLEITPLRNRLASSSLLIDPYDHYVKREEADIPFSEFHVIKRSPRHVDPSLETKRRRIRSTKDKLTLELAVFFDQAAYHLFSSFLDEDDEKIRDMLLAYVNGIQALYHHPSLGVSIDISLIRLDIIQRQPFDLPHFGGERGSLLDSFCNYANARNPPEDDRLHHWDMGLYVTGLDLYALENGKKNGATMGLATVGGLCIPRYSCVIAELGVTDQLGKPYPSAGFTSIYIAAHEIGHNLGMHHDSSNNACPKDGYIMSPSRGIRGETIWSDCSREVAEMLPQTKLCLLDQPKPRNTSDTLAHNHLRYRDLPGREWTAKRQCELLLRDKDARVVTLYQACQSLQCETPHKSGYYFAGPALDGTYCAPDRECRSGECVSISEPSELSNSQKDSWSEWKESSCSSGCLQKSKGAQVRRRFCENRNHTTRDCKGLYYDVLLCKDEKLCKKKRRTIQDFATLKCRLFGERLPKLDGTARGLQATHEIDKPWMACTIFCRRKDIAAYYAPRVELNDLGLDPYFPDGTWCHAEEGQDYFCRQHHCLPESFRFNKKLSRIYQYKDEDENESEELGSHNQFGIADQFKYLTSSPDGLPLLTSMSRDITSPSDEWIDKDYIELPSSVFKLHYPIGY</sequence>
<accession>A0A6I9WX91</accession>
<evidence type="ECO:0000256" key="5">
    <source>
        <dbReference type="ARBA" id="ARBA00023049"/>
    </source>
</evidence>
<organism evidence="11 12">
    <name type="scientific">Pogonomyrmex barbatus</name>
    <name type="common">red harvester ant</name>
    <dbReference type="NCBI Taxonomy" id="144034"/>
    <lineage>
        <taxon>Eukaryota</taxon>
        <taxon>Metazoa</taxon>
        <taxon>Ecdysozoa</taxon>
        <taxon>Arthropoda</taxon>
        <taxon>Hexapoda</taxon>
        <taxon>Insecta</taxon>
        <taxon>Pterygota</taxon>
        <taxon>Neoptera</taxon>
        <taxon>Endopterygota</taxon>
        <taxon>Hymenoptera</taxon>
        <taxon>Apocrita</taxon>
        <taxon>Aculeata</taxon>
        <taxon>Formicoidea</taxon>
        <taxon>Formicidae</taxon>
        <taxon>Myrmicinae</taxon>
        <taxon>Pogonomyrmex</taxon>
    </lineage>
</organism>
<feature type="binding site" evidence="8">
    <location>
        <position position="361"/>
    </location>
    <ligand>
        <name>Zn(2+)</name>
        <dbReference type="ChEBI" id="CHEBI:29105"/>
        <note>catalytic</note>
    </ligand>
</feature>
<dbReference type="Proteomes" id="UP000504615">
    <property type="component" value="Unplaced"/>
</dbReference>
<dbReference type="InterPro" id="IPR024079">
    <property type="entry name" value="MetalloPept_cat_dom_sf"/>
</dbReference>
<dbReference type="Gene3D" id="3.40.1620.60">
    <property type="match status" value="1"/>
</dbReference>
<evidence type="ECO:0000256" key="9">
    <source>
        <dbReference type="SAM" id="SignalP"/>
    </source>
</evidence>
<protein>
    <submittedName>
        <fullName evidence="12">A disintegrin and metalloproteinase with thrombospondin motifs adt-2</fullName>
    </submittedName>
</protein>
<dbReference type="Pfam" id="PF13574">
    <property type="entry name" value="Reprolysin_2"/>
    <property type="match status" value="1"/>
</dbReference>
<dbReference type="PROSITE" id="PS50215">
    <property type="entry name" value="ADAM_MEPRO"/>
    <property type="match status" value="1"/>
</dbReference>
<evidence type="ECO:0000256" key="7">
    <source>
        <dbReference type="ARBA" id="ARBA00023180"/>
    </source>
</evidence>
<dbReference type="GO" id="GO:0046872">
    <property type="term" value="F:metal ion binding"/>
    <property type="evidence" value="ECO:0007669"/>
    <property type="project" value="UniProtKB-KW"/>
</dbReference>
<comment type="caution">
    <text evidence="8">Lacks conserved residue(s) required for the propagation of feature annotation.</text>
</comment>
<evidence type="ECO:0000256" key="4">
    <source>
        <dbReference type="ARBA" id="ARBA00022833"/>
    </source>
</evidence>
<dbReference type="OrthoDB" id="10035764at2759"/>
<evidence type="ECO:0000256" key="1">
    <source>
        <dbReference type="ARBA" id="ARBA00022670"/>
    </source>
</evidence>
<keyword evidence="9" id="KW-0732">Signal</keyword>
<dbReference type="GO" id="GO:0006508">
    <property type="term" value="P:proteolysis"/>
    <property type="evidence" value="ECO:0007669"/>
    <property type="project" value="UniProtKB-KW"/>
</dbReference>
<feature type="active site" evidence="8">
    <location>
        <position position="352"/>
    </location>
</feature>
<dbReference type="CTD" id="37619"/>
<dbReference type="Pfam" id="PF17771">
    <property type="entry name" value="ADAMTS_CR_2"/>
    <property type="match status" value="1"/>
</dbReference>
<feature type="signal peptide" evidence="9">
    <location>
        <begin position="1"/>
        <end position="18"/>
    </location>
</feature>
<evidence type="ECO:0000256" key="2">
    <source>
        <dbReference type="ARBA" id="ARBA00022723"/>
    </source>
</evidence>
<proteinExistence type="predicted"/>
<dbReference type="Gene3D" id="3.40.390.10">
    <property type="entry name" value="Collagenase (Catalytic Domain)"/>
    <property type="match status" value="1"/>
</dbReference>
<reference evidence="12" key="1">
    <citation type="submission" date="2025-08" db="UniProtKB">
        <authorList>
            <consortium name="RefSeq"/>
        </authorList>
    </citation>
    <scope>IDENTIFICATION</scope>
</reference>
<dbReference type="SUPFAM" id="SSF55486">
    <property type="entry name" value="Metalloproteases ('zincins'), catalytic domain"/>
    <property type="match status" value="1"/>
</dbReference>